<name>A0A151B7T9_9CLOT</name>
<dbReference type="Proteomes" id="UP000075531">
    <property type="component" value="Unassembled WGS sequence"/>
</dbReference>
<comment type="caution">
    <text evidence="1">The sequence shown here is derived from an EMBL/GenBank/DDBJ whole genome shotgun (WGS) entry which is preliminary data.</text>
</comment>
<gene>
    <name evidence="1" type="ORF">CLTEP_02430</name>
</gene>
<dbReference type="AlphaFoldDB" id="A0A151B7T9"/>
<proteinExistence type="predicted"/>
<reference evidence="1 2" key="1">
    <citation type="submission" date="2016-02" db="EMBL/GenBank/DDBJ databases">
        <title>Genome sequence of Clostridium tepidiprofundi DSM 19306.</title>
        <authorList>
            <person name="Poehlein A."/>
            <person name="Daniel R."/>
        </authorList>
    </citation>
    <scope>NUCLEOTIDE SEQUENCE [LARGE SCALE GENOMIC DNA]</scope>
    <source>
        <strain evidence="1 2">DSM 19306</strain>
    </source>
</reference>
<dbReference type="PATRIC" id="fig|1121338.3.peg.247"/>
<organism evidence="1 2">
    <name type="scientific">Clostridium tepidiprofundi DSM 19306</name>
    <dbReference type="NCBI Taxonomy" id="1121338"/>
    <lineage>
        <taxon>Bacteria</taxon>
        <taxon>Bacillati</taxon>
        <taxon>Bacillota</taxon>
        <taxon>Clostridia</taxon>
        <taxon>Eubacteriales</taxon>
        <taxon>Clostridiaceae</taxon>
        <taxon>Clostridium</taxon>
    </lineage>
</organism>
<dbReference type="OrthoDB" id="1928631at2"/>
<dbReference type="EMBL" id="LTBA01000001">
    <property type="protein sequence ID" value="KYH35850.1"/>
    <property type="molecule type" value="Genomic_DNA"/>
</dbReference>
<protein>
    <submittedName>
        <fullName evidence="1">Uncharacterized protein</fullName>
    </submittedName>
</protein>
<evidence type="ECO:0000313" key="1">
    <source>
        <dbReference type="EMBL" id="KYH35850.1"/>
    </source>
</evidence>
<evidence type="ECO:0000313" key="2">
    <source>
        <dbReference type="Proteomes" id="UP000075531"/>
    </source>
</evidence>
<dbReference type="STRING" id="1121338.CLTEP_02430"/>
<dbReference type="RefSeq" id="WP_066821301.1">
    <property type="nucleotide sequence ID" value="NZ_LTBA01000001.1"/>
</dbReference>
<keyword evidence="2" id="KW-1185">Reference proteome</keyword>
<sequence length="65" mass="8016">MYGCEWRDKLNDILDNNRFYERNYSIKYKCRYKKNGKWIKAMIDLEHGIIYGLNGQVVRRCQAWH</sequence>
<accession>A0A151B7T9</accession>